<comment type="subcellular location">
    <subcellularLocation>
        <location evidence="1">Nucleus</location>
    </subcellularLocation>
</comment>
<dbReference type="AlphaFoldDB" id="A0A6A6E6I5"/>
<keyword evidence="3" id="KW-0539">Nucleus</keyword>
<dbReference type="EMBL" id="ML994633">
    <property type="protein sequence ID" value="KAF2185486.1"/>
    <property type="molecule type" value="Genomic_DNA"/>
</dbReference>
<evidence type="ECO:0000313" key="5">
    <source>
        <dbReference type="EMBL" id="KAF2185486.1"/>
    </source>
</evidence>
<organism evidence="5 6">
    <name type="scientific">Zopfia rhizophila CBS 207.26</name>
    <dbReference type="NCBI Taxonomy" id="1314779"/>
    <lineage>
        <taxon>Eukaryota</taxon>
        <taxon>Fungi</taxon>
        <taxon>Dikarya</taxon>
        <taxon>Ascomycota</taxon>
        <taxon>Pezizomycotina</taxon>
        <taxon>Dothideomycetes</taxon>
        <taxon>Dothideomycetes incertae sedis</taxon>
        <taxon>Zopfiaceae</taxon>
        <taxon>Zopfia</taxon>
    </lineage>
</organism>
<dbReference type="GO" id="GO:0008270">
    <property type="term" value="F:zinc ion binding"/>
    <property type="evidence" value="ECO:0007669"/>
    <property type="project" value="InterPro"/>
</dbReference>
<dbReference type="Gene3D" id="4.10.240.10">
    <property type="entry name" value="Zn(2)-C6 fungal-type DNA-binding domain"/>
    <property type="match status" value="1"/>
</dbReference>
<dbReference type="InterPro" id="IPR001138">
    <property type="entry name" value="Zn2Cys6_DnaBD"/>
</dbReference>
<dbReference type="Proteomes" id="UP000800200">
    <property type="component" value="Unassembled WGS sequence"/>
</dbReference>
<dbReference type="PROSITE" id="PS50048">
    <property type="entry name" value="ZN2_CY6_FUNGAL_2"/>
    <property type="match status" value="1"/>
</dbReference>
<dbReference type="SUPFAM" id="SSF57701">
    <property type="entry name" value="Zn2/Cys6 DNA-binding domain"/>
    <property type="match status" value="1"/>
</dbReference>
<dbReference type="InterPro" id="IPR007219">
    <property type="entry name" value="XnlR_reg_dom"/>
</dbReference>
<dbReference type="CDD" id="cd12148">
    <property type="entry name" value="fungal_TF_MHR"/>
    <property type="match status" value="1"/>
</dbReference>
<dbReference type="PANTHER" id="PTHR31001">
    <property type="entry name" value="UNCHARACTERIZED TRANSCRIPTIONAL REGULATORY PROTEIN"/>
    <property type="match status" value="1"/>
</dbReference>
<dbReference type="InterPro" id="IPR036864">
    <property type="entry name" value="Zn2-C6_fun-type_DNA-bd_sf"/>
</dbReference>
<dbReference type="InterPro" id="IPR050613">
    <property type="entry name" value="Sec_Metabolite_Reg"/>
</dbReference>
<keyword evidence="2" id="KW-0479">Metal-binding</keyword>
<evidence type="ECO:0000256" key="1">
    <source>
        <dbReference type="ARBA" id="ARBA00004123"/>
    </source>
</evidence>
<dbReference type="PANTHER" id="PTHR31001:SF84">
    <property type="entry name" value="FUNGAL SPECIFIC TRANSCRIPTION FACTOR"/>
    <property type="match status" value="1"/>
</dbReference>
<sequence>MQTQKETRAVTSCSECQRRKQKCSREWPCNHCQARKVPHRCQFGQKKTQESASDASRYTNTITTAPTLFRTDMAIKRSITDTEKSPSAVYDDPNDDPSEGLKVWGYMPGHVHYNLCSGQSEDTQKTAAVTASVQSDVVENVLHTIPALSLTDSLVNHFLYNVNARYNSIYAPGFTEDYVQWWNDRINGKRLSPEFTCLLLRVCAYSSQYITPALRRNLEFELASNAQTLTGRFHRAAEQLSGSFTPANTCLARVQELFLKAASLKSESDIVGSWHVLGSAIREAQELGLDKDTGIEKMTEYEIELRRRVWCLLYCWDWQCSAWLGRPRLIDHKGCSFTYPNLRLDQSKSQPNLVSPFAHIALQARLGRGISMKTEEKAAAELSAEQVLAVEDEIESFVANLPPIFRLIDPDTSLDEEHPYIILQRRTMHVVIYMTMFDPLKPYLTQAPGTETSHSASYFRNTGVDTGLKLLAAARLLFDHEFPINAKFHFIVFCLFDTAAILCSAIIHDREENLPRRDEVMDAVERSLDMLHQLSLTTKIGALSYKYLFKLVQAAPILSQHFPLRKRQKEASTTSAPEPLIPDAQQGSFTLLPIVPMVETASTEPPVAATDDLSSDLDQFLQHNPFGTSSTLEIGGLEQIWDWDTLNLDDVLNQGWNR</sequence>
<name>A0A6A6E6I5_9PEZI</name>
<dbReference type="Pfam" id="PF04082">
    <property type="entry name" value="Fungal_trans"/>
    <property type="match status" value="1"/>
</dbReference>
<dbReference type="SMART" id="SM00906">
    <property type="entry name" value="Fungal_trans"/>
    <property type="match status" value="1"/>
</dbReference>
<dbReference type="GO" id="GO:0000981">
    <property type="term" value="F:DNA-binding transcription factor activity, RNA polymerase II-specific"/>
    <property type="evidence" value="ECO:0007669"/>
    <property type="project" value="InterPro"/>
</dbReference>
<protein>
    <recommendedName>
        <fullName evidence="4">Zn(2)-C6 fungal-type domain-containing protein</fullName>
    </recommendedName>
</protein>
<proteinExistence type="predicted"/>
<gene>
    <name evidence="5" type="ORF">K469DRAFT_575932</name>
</gene>
<dbReference type="GO" id="GO:0003677">
    <property type="term" value="F:DNA binding"/>
    <property type="evidence" value="ECO:0007669"/>
    <property type="project" value="InterPro"/>
</dbReference>
<evidence type="ECO:0000259" key="4">
    <source>
        <dbReference type="PROSITE" id="PS50048"/>
    </source>
</evidence>
<dbReference type="CDD" id="cd00067">
    <property type="entry name" value="GAL4"/>
    <property type="match status" value="1"/>
</dbReference>
<feature type="domain" description="Zn(2)-C6 fungal-type" evidence="4">
    <location>
        <begin position="12"/>
        <end position="43"/>
    </location>
</feature>
<dbReference type="GO" id="GO:0006351">
    <property type="term" value="P:DNA-templated transcription"/>
    <property type="evidence" value="ECO:0007669"/>
    <property type="project" value="InterPro"/>
</dbReference>
<accession>A0A6A6E6I5</accession>
<dbReference type="SMART" id="SM00066">
    <property type="entry name" value="GAL4"/>
    <property type="match status" value="1"/>
</dbReference>
<evidence type="ECO:0000256" key="2">
    <source>
        <dbReference type="ARBA" id="ARBA00022723"/>
    </source>
</evidence>
<keyword evidence="6" id="KW-1185">Reference proteome</keyword>
<reference evidence="5" key="1">
    <citation type="journal article" date="2020" name="Stud. Mycol.">
        <title>101 Dothideomycetes genomes: a test case for predicting lifestyles and emergence of pathogens.</title>
        <authorList>
            <person name="Haridas S."/>
            <person name="Albert R."/>
            <person name="Binder M."/>
            <person name="Bloem J."/>
            <person name="Labutti K."/>
            <person name="Salamov A."/>
            <person name="Andreopoulos B."/>
            <person name="Baker S."/>
            <person name="Barry K."/>
            <person name="Bills G."/>
            <person name="Bluhm B."/>
            <person name="Cannon C."/>
            <person name="Castanera R."/>
            <person name="Culley D."/>
            <person name="Daum C."/>
            <person name="Ezra D."/>
            <person name="Gonzalez J."/>
            <person name="Henrissat B."/>
            <person name="Kuo A."/>
            <person name="Liang C."/>
            <person name="Lipzen A."/>
            <person name="Lutzoni F."/>
            <person name="Magnuson J."/>
            <person name="Mondo S."/>
            <person name="Nolan M."/>
            <person name="Ohm R."/>
            <person name="Pangilinan J."/>
            <person name="Park H.-J."/>
            <person name="Ramirez L."/>
            <person name="Alfaro M."/>
            <person name="Sun H."/>
            <person name="Tritt A."/>
            <person name="Yoshinaga Y."/>
            <person name="Zwiers L.-H."/>
            <person name="Turgeon B."/>
            <person name="Goodwin S."/>
            <person name="Spatafora J."/>
            <person name="Crous P."/>
            <person name="Grigoriev I."/>
        </authorList>
    </citation>
    <scope>NUCLEOTIDE SEQUENCE</scope>
    <source>
        <strain evidence="5">CBS 207.26</strain>
    </source>
</reference>
<dbReference type="GO" id="GO:0005634">
    <property type="term" value="C:nucleus"/>
    <property type="evidence" value="ECO:0007669"/>
    <property type="project" value="UniProtKB-SubCell"/>
</dbReference>
<evidence type="ECO:0000313" key="6">
    <source>
        <dbReference type="Proteomes" id="UP000800200"/>
    </source>
</evidence>
<evidence type="ECO:0000256" key="3">
    <source>
        <dbReference type="ARBA" id="ARBA00023242"/>
    </source>
</evidence>
<dbReference type="OrthoDB" id="5344325at2759"/>